<proteinExistence type="predicted"/>
<evidence type="ECO:0000256" key="2">
    <source>
        <dbReference type="SAM" id="SignalP"/>
    </source>
</evidence>
<evidence type="ECO:0000313" key="3">
    <source>
        <dbReference type="EMBL" id="KAK3365629.1"/>
    </source>
</evidence>
<feature type="signal peptide" evidence="2">
    <location>
        <begin position="1"/>
        <end position="22"/>
    </location>
</feature>
<accession>A0AAE0JWG1</accession>
<organism evidence="3 4">
    <name type="scientific">Lasiosphaeria ovina</name>
    <dbReference type="NCBI Taxonomy" id="92902"/>
    <lineage>
        <taxon>Eukaryota</taxon>
        <taxon>Fungi</taxon>
        <taxon>Dikarya</taxon>
        <taxon>Ascomycota</taxon>
        <taxon>Pezizomycotina</taxon>
        <taxon>Sordariomycetes</taxon>
        <taxon>Sordariomycetidae</taxon>
        <taxon>Sordariales</taxon>
        <taxon>Lasiosphaeriaceae</taxon>
        <taxon>Lasiosphaeria</taxon>
    </lineage>
</organism>
<sequence length="115" mass="12661">MLAALLLLLLLVVLLLVGPVCLFACAGADWVFVKMAVVEGRRGETAKLEKLPPPWFFVSVLRLGSLVDLISSWSLRSGTIRPYTATRMAQKRGQRLLLMSFLTTSVITTVSLLMI</sequence>
<feature type="transmembrane region" description="Helical" evidence="1">
    <location>
        <begin position="55"/>
        <end position="75"/>
    </location>
</feature>
<protein>
    <recommendedName>
        <fullName evidence="5">Secreted peptide</fullName>
    </recommendedName>
</protein>
<keyword evidence="4" id="KW-1185">Reference proteome</keyword>
<reference evidence="3" key="1">
    <citation type="journal article" date="2023" name="Mol. Phylogenet. Evol.">
        <title>Genome-scale phylogeny and comparative genomics of the fungal order Sordariales.</title>
        <authorList>
            <person name="Hensen N."/>
            <person name="Bonometti L."/>
            <person name="Westerberg I."/>
            <person name="Brannstrom I.O."/>
            <person name="Guillou S."/>
            <person name="Cros-Aarteil S."/>
            <person name="Calhoun S."/>
            <person name="Haridas S."/>
            <person name="Kuo A."/>
            <person name="Mondo S."/>
            <person name="Pangilinan J."/>
            <person name="Riley R."/>
            <person name="LaButti K."/>
            <person name="Andreopoulos B."/>
            <person name="Lipzen A."/>
            <person name="Chen C."/>
            <person name="Yan M."/>
            <person name="Daum C."/>
            <person name="Ng V."/>
            <person name="Clum A."/>
            <person name="Steindorff A."/>
            <person name="Ohm R.A."/>
            <person name="Martin F."/>
            <person name="Silar P."/>
            <person name="Natvig D.O."/>
            <person name="Lalanne C."/>
            <person name="Gautier V."/>
            <person name="Ament-Velasquez S.L."/>
            <person name="Kruys A."/>
            <person name="Hutchinson M.I."/>
            <person name="Powell A.J."/>
            <person name="Barry K."/>
            <person name="Miller A.N."/>
            <person name="Grigoriev I.V."/>
            <person name="Debuchy R."/>
            <person name="Gladieux P."/>
            <person name="Hiltunen Thoren M."/>
            <person name="Johannesson H."/>
        </authorList>
    </citation>
    <scope>NUCLEOTIDE SEQUENCE</scope>
    <source>
        <strain evidence="3">CBS 958.72</strain>
    </source>
</reference>
<name>A0AAE0JWG1_9PEZI</name>
<dbReference type="AlphaFoldDB" id="A0AAE0JWG1"/>
<evidence type="ECO:0000313" key="4">
    <source>
        <dbReference type="Proteomes" id="UP001287356"/>
    </source>
</evidence>
<comment type="caution">
    <text evidence="3">The sequence shown here is derived from an EMBL/GenBank/DDBJ whole genome shotgun (WGS) entry which is preliminary data.</text>
</comment>
<dbReference type="EMBL" id="JAULSN010000008">
    <property type="protein sequence ID" value="KAK3365629.1"/>
    <property type="molecule type" value="Genomic_DNA"/>
</dbReference>
<feature type="chain" id="PRO_5041959735" description="Secreted peptide" evidence="2">
    <location>
        <begin position="23"/>
        <end position="115"/>
    </location>
</feature>
<keyword evidence="1" id="KW-0472">Membrane</keyword>
<keyword evidence="1" id="KW-0812">Transmembrane</keyword>
<dbReference type="Proteomes" id="UP001287356">
    <property type="component" value="Unassembled WGS sequence"/>
</dbReference>
<evidence type="ECO:0008006" key="5">
    <source>
        <dbReference type="Google" id="ProtNLM"/>
    </source>
</evidence>
<reference evidence="3" key="2">
    <citation type="submission" date="2023-06" db="EMBL/GenBank/DDBJ databases">
        <authorList>
            <consortium name="Lawrence Berkeley National Laboratory"/>
            <person name="Haridas S."/>
            <person name="Hensen N."/>
            <person name="Bonometti L."/>
            <person name="Westerberg I."/>
            <person name="Brannstrom I.O."/>
            <person name="Guillou S."/>
            <person name="Cros-Aarteil S."/>
            <person name="Calhoun S."/>
            <person name="Kuo A."/>
            <person name="Mondo S."/>
            <person name="Pangilinan J."/>
            <person name="Riley R."/>
            <person name="Labutti K."/>
            <person name="Andreopoulos B."/>
            <person name="Lipzen A."/>
            <person name="Chen C."/>
            <person name="Yanf M."/>
            <person name="Daum C."/>
            <person name="Ng V."/>
            <person name="Clum A."/>
            <person name="Steindorff A."/>
            <person name="Ohm R."/>
            <person name="Martin F."/>
            <person name="Silar P."/>
            <person name="Natvig D."/>
            <person name="Lalanne C."/>
            <person name="Gautier V."/>
            <person name="Ament-Velasquez S.L."/>
            <person name="Kruys A."/>
            <person name="Hutchinson M.I."/>
            <person name="Powell A.J."/>
            <person name="Barry K."/>
            <person name="Miller A.N."/>
            <person name="Grigoriev I.V."/>
            <person name="Debuchy R."/>
            <person name="Gladieux P."/>
            <person name="Thoren M.H."/>
            <person name="Johannesson H."/>
        </authorList>
    </citation>
    <scope>NUCLEOTIDE SEQUENCE</scope>
    <source>
        <strain evidence="3">CBS 958.72</strain>
    </source>
</reference>
<feature type="transmembrane region" description="Helical" evidence="1">
    <location>
        <begin position="96"/>
        <end position="114"/>
    </location>
</feature>
<gene>
    <name evidence="3" type="ORF">B0T24DRAFT_597407</name>
</gene>
<evidence type="ECO:0000256" key="1">
    <source>
        <dbReference type="SAM" id="Phobius"/>
    </source>
</evidence>
<keyword evidence="1" id="KW-1133">Transmembrane helix</keyword>
<keyword evidence="2" id="KW-0732">Signal</keyword>